<evidence type="ECO:0000313" key="3">
    <source>
        <dbReference type="Proteomes" id="UP001066276"/>
    </source>
</evidence>
<dbReference type="Proteomes" id="UP001066276">
    <property type="component" value="Chromosome 8"/>
</dbReference>
<dbReference type="EMBL" id="JANPWB010000012">
    <property type="protein sequence ID" value="KAJ1116279.1"/>
    <property type="molecule type" value="Genomic_DNA"/>
</dbReference>
<organism evidence="2 3">
    <name type="scientific">Pleurodeles waltl</name>
    <name type="common">Iberian ribbed newt</name>
    <dbReference type="NCBI Taxonomy" id="8319"/>
    <lineage>
        <taxon>Eukaryota</taxon>
        <taxon>Metazoa</taxon>
        <taxon>Chordata</taxon>
        <taxon>Craniata</taxon>
        <taxon>Vertebrata</taxon>
        <taxon>Euteleostomi</taxon>
        <taxon>Amphibia</taxon>
        <taxon>Batrachia</taxon>
        <taxon>Caudata</taxon>
        <taxon>Salamandroidea</taxon>
        <taxon>Salamandridae</taxon>
        <taxon>Pleurodelinae</taxon>
        <taxon>Pleurodeles</taxon>
    </lineage>
</organism>
<feature type="compositionally biased region" description="Low complexity" evidence="1">
    <location>
        <begin position="172"/>
        <end position="184"/>
    </location>
</feature>
<feature type="region of interest" description="Disordered" evidence="1">
    <location>
        <begin position="1"/>
        <end position="216"/>
    </location>
</feature>
<comment type="caution">
    <text evidence="2">The sequence shown here is derived from an EMBL/GenBank/DDBJ whole genome shotgun (WGS) entry which is preliminary data.</text>
</comment>
<protein>
    <submittedName>
        <fullName evidence="2">Uncharacterized protein</fullName>
    </submittedName>
</protein>
<feature type="compositionally biased region" description="Polar residues" evidence="1">
    <location>
        <begin position="207"/>
        <end position="216"/>
    </location>
</feature>
<feature type="compositionally biased region" description="Polar residues" evidence="1">
    <location>
        <begin position="13"/>
        <end position="25"/>
    </location>
</feature>
<gene>
    <name evidence="2" type="ORF">NDU88_004495</name>
</gene>
<keyword evidence="3" id="KW-1185">Reference proteome</keyword>
<feature type="compositionally biased region" description="Basic and acidic residues" evidence="1">
    <location>
        <begin position="1"/>
        <end position="11"/>
    </location>
</feature>
<proteinExistence type="predicted"/>
<reference evidence="2" key="1">
    <citation type="journal article" date="2022" name="bioRxiv">
        <title>Sequencing and chromosome-scale assembly of the giantPleurodeles waltlgenome.</title>
        <authorList>
            <person name="Brown T."/>
            <person name="Elewa A."/>
            <person name="Iarovenko S."/>
            <person name="Subramanian E."/>
            <person name="Araus A.J."/>
            <person name="Petzold A."/>
            <person name="Susuki M."/>
            <person name="Suzuki K.-i.T."/>
            <person name="Hayashi T."/>
            <person name="Toyoda A."/>
            <person name="Oliveira C."/>
            <person name="Osipova E."/>
            <person name="Leigh N.D."/>
            <person name="Simon A."/>
            <person name="Yun M.H."/>
        </authorList>
    </citation>
    <scope>NUCLEOTIDE SEQUENCE</scope>
    <source>
        <strain evidence="2">20211129_DDA</strain>
        <tissue evidence="2">Liver</tissue>
    </source>
</reference>
<evidence type="ECO:0000313" key="2">
    <source>
        <dbReference type="EMBL" id="KAJ1116279.1"/>
    </source>
</evidence>
<accession>A0AAV7NL81</accession>
<dbReference type="AlphaFoldDB" id="A0AAV7NL81"/>
<sequence length="216" mass="23150">MSRCPTSEHRQQAGASKQALYQNCSRHLRRFSSTHQEFSTRTARPPGITPARPGRPKPDHRLAPPVNSGNKQEPPNRHCPKITAAVSAGSAVLQKHPQDQACLTRRSGHATARPQTGKSRQARAGSPPSPLTRAPKKGEVTCHDPQQNGSTGGGHPHHRDQSVCETAATSFRSLPSSSRSQLQSPPQPVSVIGNSPPLQGTIKPQGGVQNPRTPQD</sequence>
<feature type="compositionally biased region" description="Polar residues" evidence="1">
    <location>
        <begin position="33"/>
        <end position="42"/>
    </location>
</feature>
<evidence type="ECO:0000256" key="1">
    <source>
        <dbReference type="SAM" id="MobiDB-lite"/>
    </source>
</evidence>
<name>A0AAV7NL81_PLEWA</name>